<gene>
    <name evidence="2" type="ORF">E6W36_04005</name>
</gene>
<organism evidence="2 3">
    <name type="scientific">Hankyongella ginsenosidimutans</name>
    <dbReference type="NCBI Taxonomy" id="1763828"/>
    <lineage>
        <taxon>Bacteria</taxon>
        <taxon>Pseudomonadati</taxon>
        <taxon>Pseudomonadota</taxon>
        <taxon>Alphaproteobacteria</taxon>
        <taxon>Sphingomonadales</taxon>
        <taxon>Sphingomonadaceae</taxon>
        <taxon>Hankyongella</taxon>
    </lineage>
</organism>
<dbReference type="Proteomes" id="UP000298714">
    <property type="component" value="Chromosome"/>
</dbReference>
<keyword evidence="3" id="KW-1185">Reference proteome</keyword>
<accession>A0A4D7CB68</accession>
<dbReference type="KEGG" id="hgn:E6W36_04005"/>
<feature type="region of interest" description="Disordered" evidence="1">
    <location>
        <begin position="1"/>
        <end position="47"/>
    </location>
</feature>
<sequence>MARASCAWTSTLTTLTPGSPARGKPNRKAKPSAGRAPRPQTGTPQLCVRVPGPGRYALFVLHDRDGDDKVGVFTDGFGFSRNPRLGFAKPKLATVVFDFPGGVLPLTITMNYAGGGGHSTASQ</sequence>
<evidence type="ECO:0000313" key="2">
    <source>
        <dbReference type="EMBL" id="QCI79046.1"/>
    </source>
</evidence>
<dbReference type="InterPro" id="IPR018673">
    <property type="entry name" value="DUF2141"/>
</dbReference>
<proteinExistence type="predicted"/>
<dbReference type="Pfam" id="PF09912">
    <property type="entry name" value="DUF2141"/>
    <property type="match status" value="1"/>
</dbReference>
<reference evidence="3" key="1">
    <citation type="submission" date="2019-04" db="EMBL/GenBank/DDBJ databases">
        <title>Complete genome sequence of Sphingomonas sp. W1-2-3.</title>
        <authorList>
            <person name="Im W.T."/>
        </authorList>
    </citation>
    <scope>NUCLEOTIDE SEQUENCE [LARGE SCALE GENOMIC DNA]</scope>
    <source>
        <strain evidence="3">W1-2-3</strain>
    </source>
</reference>
<dbReference type="EMBL" id="CP039704">
    <property type="protein sequence ID" value="QCI79046.1"/>
    <property type="molecule type" value="Genomic_DNA"/>
</dbReference>
<name>A0A4D7CB68_9SPHN</name>
<feature type="compositionally biased region" description="Low complexity" evidence="1">
    <location>
        <begin position="9"/>
        <end position="20"/>
    </location>
</feature>
<evidence type="ECO:0000313" key="3">
    <source>
        <dbReference type="Proteomes" id="UP000298714"/>
    </source>
</evidence>
<dbReference type="AlphaFoldDB" id="A0A4D7CB68"/>
<evidence type="ECO:0000256" key="1">
    <source>
        <dbReference type="SAM" id="MobiDB-lite"/>
    </source>
</evidence>
<protein>
    <submittedName>
        <fullName evidence="2">DUF2141 domain-containing protein</fullName>
    </submittedName>
</protein>